<keyword evidence="13" id="KW-1185">Reference proteome</keyword>
<dbReference type="InterPro" id="IPR011856">
    <property type="entry name" value="tRNA_endonuc-like_dom_sf"/>
</dbReference>
<comment type="cofactor">
    <cofactor evidence="3">
        <name>Mg(2+)</name>
        <dbReference type="ChEBI" id="CHEBI:18420"/>
    </cofactor>
</comment>
<reference evidence="12" key="1">
    <citation type="submission" date="2022-11" db="EMBL/GenBank/DDBJ databases">
        <title>Parathalassolutuus dongxingensis gen. nov., sp. nov., a novel member of family Oceanospirillaceae isolated from a coastal shrimp pond in Guangxi, China.</title>
        <authorList>
            <person name="Chen H."/>
        </authorList>
    </citation>
    <scope>NUCLEOTIDE SEQUENCE</scope>
    <source>
        <strain evidence="12">G-43</strain>
    </source>
</reference>
<evidence type="ECO:0000256" key="9">
    <source>
        <dbReference type="ARBA" id="ARBA00022842"/>
    </source>
</evidence>
<comment type="cofactor">
    <cofactor evidence="2">
        <name>Mn(2+)</name>
        <dbReference type="ChEBI" id="CHEBI:29035"/>
    </cofactor>
</comment>
<comment type="caution">
    <text evidence="12">The sequence shown here is derived from an EMBL/GenBank/DDBJ whole genome shotgun (WGS) entry which is preliminary data.</text>
</comment>
<keyword evidence="8" id="KW-0378">Hydrolase</keyword>
<dbReference type="GO" id="GO:0003676">
    <property type="term" value="F:nucleic acid binding"/>
    <property type="evidence" value="ECO:0007669"/>
    <property type="project" value="InterPro"/>
</dbReference>
<dbReference type="EC" id="3.1.4.1" evidence="5"/>
<protein>
    <recommendedName>
        <fullName evidence="5">phosphodiesterase I</fullName>
        <ecNumber evidence="5">3.1.4.1</ecNumber>
    </recommendedName>
</protein>
<dbReference type="AlphaFoldDB" id="A0A9X3ITK1"/>
<evidence type="ECO:0000256" key="8">
    <source>
        <dbReference type="ARBA" id="ARBA00022801"/>
    </source>
</evidence>
<evidence type="ECO:0000256" key="10">
    <source>
        <dbReference type="ARBA" id="ARBA00023211"/>
    </source>
</evidence>
<dbReference type="Pfam" id="PF21315">
    <property type="entry name" value="FAN1_HTH"/>
    <property type="match status" value="1"/>
</dbReference>
<dbReference type="RefSeq" id="WP_283175187.1">
    <property type="nucleotide sequence ID" value="NZ_JAPNOA010000058.1"/>
</dbReference>
<evidence type="ECO:0000256" key="2">
    <source>
        <dbReference type="ARBA" id="ARBA00001936"/>
    </source>
</evidence>
<dbReference type="SMART" id="SM00990">
    <property type="entry name" value="VRR_NUC"/>
    <property type="match status" value="1"/>
</dbReference>
<proteinExistence type="inferred from homology"/>
<keyword evidence="10" id="KW-0464">Manganese</keyword>
<accession>A0A9X3ITK1</accession>
<dbReference type="Pfam" id="PF08774">
    <property type="entry name" value="VRR_NUC"/>
    <property type="match status" value="1"/>
</dbReference>
<evidence type="ECO:0000313" key="12">
    <source>
        <dbReference type="EMBL" id="MCY0966981.1"/>
    </source>
</evidence>
<comment type="similarity">
    <text evidence="4">Belongs to the FAN1 family.</text>
</comment>
<evidence type="ECO:0000256" key="7">
    <source>
        <dbReference type="ARBA" id="ARBA00022723"/>
    </source>
</evidence>
<comment type="catalytic activity">
    <reaction evidence="1">
        <text>Hydrolytically removes 5'-nucleotides successively from the 3'-hydroxy termini of 3'-hydroxy-terminated oligonucleotides.</text>
        <dbReference type="EC" id="3.1.4.1"/>
    </reaction>
</comment>
<evidence type="ECO:0000313" key="13">
    <source>
        <dbReference type="Proteomes" id="UP001150830"/>
    </source>
</evidence>
<keyword evidence="7" id="KW-0479">Metal-binding</keyword>
<dbReference type="InterPro" id="IPR014883">
    <property type="entry name" value="VRR_NUC"/>
</dbReference>
<keyword evidence="9" id="KW-0460">Magnesium</keyword>
<dbReference type="InterPro" id="IPR033315">
    <property type="entry name" value="Fan1-like"/>
</dbReference>
<feature type="domain" description="VRR-NUC" evidence="11">
    <location>
        <begin position="465"/>
        <end position="582"/>
    </location>
</feature>
<dbReference type="InterPro" id="IPR049125">
    <property type="entry name" value="FAN1-like_WH"/>
</dbReference>
<dbReference type="EMBL" id="JAPNOA010000058">
    <property type="protein sequence ID" value="MCY0966981.1"/>
    <property type="molecule type" value="Genomic_DNA"/>
</dbReference>
<dbReference type="GO" id="GO:0036297">
    <property type="term" value="P:interstrand cross-link repair"/>
    <property type="evidence" value="ECO:0007669"/>
    <property type="project" value="InterPro"/>
</dbReference>
<sequence>MNTITLPPFYYRDNFQQLLDRAGLLPAELQTERERQLTSMALLLSPQALALLVRLLTRKGNLFRSERLAWAELPDLIEPVAELVSAGWVRVITARAELNDLVGVDEWLALYNRDELLQAWGDQLVGITGVSRSKLKSWRREQLDEICKQALTAGQLQRCDLQTALWWQLVSDCSQWLETLLLLYFGNLQQSLTEFVLRDLGLARYEDLPLDASLCPFHSRTQLDAHRALFHLSPDDDWLKAADADALQLRWNALQDIRERVVDDEWLQRRWMRMVTRLARQAERLALPELALDWYQSCECHPARERRIRLLAIRDPWQALAECRAAWFNSYSEDEWQFLQGFVPRLGKQLGKLDRQRLQTSGVIDWYQAAALPAEQFLNLPTDWKQRWPRVEQAVLDLLAEQGRPGIYVENALIVSVFGLLYWPLLFAAVEGAFFHPFQYRPDDLYEPDFLTRRQLWLQEIEADLDSGVWIDRVQQRAIDKMGIQNPFVYWEFVAAGLEQGWFETVLKRIPLEHWRAMFEFIWQDPKAHRSGLPDLLILEPDGGYQLLEVKGPGDQLQANQKSWLAWFASQNIPAAVLYARPEPV</sequence>
<dbReference type="GO" id="GO:0046872">
    <property type="term" value="F:metal ion binding"/>
    <property type="evidence" value="ECO:0007669"/>
    <property type="project" value="UniProtKB-KW"/>
</dbReference>
<dbReference type="PANTHER" id="PTHR15749">
    <property type="entry name" value="FANCONI-ASSOCIATED NUCLEASE 1"/>
    <property type="match status" value="1"/>
</dbReference>
<evidence type="ECO:0000256" key="6">
    <source>
        <dbReference type="ARBA" id="ARBA00022722"/>
    </source>
</evidence>
<gene>
    <name evidence="12" type="ORF">OUO13_17525</name>
</gene>
<dbReference type="PANTHER" id="PTHR15749:SF4">
    <property type="entry name" value="FANCONI-ASSOCIATED NUCLEASE 1"/>
    <property type="match status" value="1"/>
</dbReference>
<evidence type="ECO:0000256" key="1">
    <source>
        <dbReference type="ARBA" id="ARBA00000983"/>
    </source>
</evidence>
<organism evidence="12 13">
    <name type="scientific">Parathalassolituus penaei</name>
    <dbReference type="NCBI Taxonomy" id="2997323"/>
    <lineage>
        <taxon>Bacteria</taxon>
        <taxon>Pseudomonadati</taxon>
        <taxon>Pseudomonadota</taxon>
        <taxon>Gammaproteobacteria</taxon>
        <taxon>Oceanospirillales</taxon>
        <taxon>Oceanospirillaceae</taxon>
        <taxon>Parathalassolituus</taxon>
    </lineage>
</organism>
<evidence type="ECO:0000256" key="5">
    <source>
        <dbReference type="ARBA" id="ARBA00012029"/>
    </source>
</evidence>
<evidence type="ECO:0000259" key="11">
    <source>
        <dbReference type="SMART" id="SM00990"/>
    </source>
</evidence>
<evidence type="ECO:0000256" key="4">
    <source>
        <dbReference type="ARBA" id="ARBA00005533"/>
    </source>
</evidence>
<name>A0A9X3ITK1_9GAMM</name>
<dbReference type="Gene3D" id="3.40.1350.10">
    <property type="match status" value="1"/>
</dbReference>
<dbReference type="Proteomes" id="UP001150830">
    <property type="component" value="Unassembled WGS sequence"/>
</dbReference>
<keyword evidence="6" id="KW-0540">Nuclease</keyword>
<evidence type="ECO:0000256" key="3">
    <source>
        <dbReference type="ARBA" id="ARBA00001946"/>
    </source>
</evidence>
<dbReference type="GO" id="GO:0004528">
    <property type="term" value="F:phosphodiesterase I activity"/>
    <property type="evidence" value="ECO:0007669"/>
    <property type="project" value="UniProtKB-EC"/>
</dbReference>